<name>A0A317KZH7_9BACI</name>
<evidence type="ECO:0008006" key="3">
    <source>
        <dbReference type="Google" id="ProtNLM"/>
    </source>
</evidence>
<dbReference type="Pfam" id="PF07307">
    <property type="entry name" value="HEPPP_synt_1"/>
    <property type="match status" value="1"/>
</dbReference>
<dbReference type="Proteomes" id="UP000245624">
    <property type="component" value="Unassembled WGS sequence"/>
</dbReference>
<dbReference type="GO" id="GO:0009234">
    <property type="term" value="P:menaquinone biosynthetic process"/>
    <property type="evidence" value="ECO:0007669"/>
    <property type="project" value="InterPro"/>
</dbReference>
<sequence>MRQHPLFEHYTNLIHTSTKNKYLNKHLDNVFVETEKIQALDCLINNNANKENFILATMLVQIALNTHDQIDKQMDDQDIKAKKEQQLTVLAGDYYSGIYYHILSQSSDISFIRQLAEGIHELTKLKTTVFYQAYDRTDRFLADYSALNSMIIKSVAAYFNRETHFDFVSKWLLAIKLEREYSRLEQGDQTFFHQLVQDKLLKQNTTKHLQNLLKQMIHYTKRELSDYKKLLPEYLHPLTTFSVNTILEEGLSK</sequence>
<organism evidence="1 2">
    <name type="scientific">Gracilibacillus dipsosauri</name>
    <dbReference type="NCBI Taxonomy" id="178340"/>
    <lineage>
        <taxon>Bacteria</taxon>
        <taxon>Bacillati</taxon>
        <taxon>Bacillota</taxon>
        <taxon>Bacilli</taxon>
        <taxon>Bacillales</taxon>
        <taxon>Bacillaceae</taxon>
        <taxon>Gracilibacillus</taxon>
    </lineage>
</organism>
<comment type="caution">
    <text evidence="1">The sequence shown here is derived from an EMBL/GenBank/DDBJ whole genome shotgun (WGS) entry which is preliminary data.</text>
</comment>
<dbReference type="EMBL" id="QGTD01000008">
    <property type="protein sequence ID" value="PWU68636.1"/>
    <property type="molecule type" value="Genomic_DNA"/>
</dbReference>
<dbReference type="RefSeq" id="WP_054859360.1">
    <property type="nucleotide sequence ID" value="NZ_QGTD01000008.1"/>
</dbReference>
<dbReference type="AlphaFoldDB" id="A0A317KZH7"/>
<reference evidence="1 2" key="1">
    <citation type="submission" date="2018-05" db="EMBL/GenBank/DDBJ databases">
        <title>Genomic analysis of Gracilibacillus dipsosauri DD1 reveals novel features of a salt-tolerant amylase.</title>
        <authorList>
            <person name="Deutch C.E."/>
            <person name="Yang S."/>
        </authorList>
    </citation>
    <scope>NUCLEOTIDE SEQUENCE [LARGE SCALE GENOMIC DNA]</scope>
    <source>
        <strain evidence="1 2">DD1</strain>
    </source>
</reference>
<dbReference type="InterPro" id="IPR009920">
    <property type="entry name" value="HEPPP_synth_su1"/>
</dbReference>
<proteinExistence type="predicted"/>
<evidence type="ECO:0000313" key="1">
    <source>
        <dbReference type="EMBL" id="PWU68636.1"/>
    </source>
</evidence>
<dbReference type="OrthoDB" id="2417886at2"/>
<keyword evidence="2" id="KW-1185">Reference proteome</keyword>
<evidence type="ECO:0000313" key="2">
    <source>
        <dbReference type="Proteomes" id="UP000245624"/>
    </source>
</evidence>
<gene>
    <name evidence="1" type="ORF">DLJ74_09405</name>
</gene>
<protein>
    <recommendedName>
        <fullName evidence="3">Heptaprenyl diphosphate synthase</fullName>
    </recommendedName>
</protein>
<accession>A0A317KZH7</accession>
<dbReference type="Gene3D" id="1.20.120.1450">
    <property type="match status" value="1"/>
</dbReference>